<proteinExistence type="predicted"/>
<keyword evidence="2" id="KW-1185">Reference proteome</keyword>
<dbReference type="PANTHER" id="PTHR33050">
    <property type="entry name" value="REVERSE TRANSCRIPTASE DOMAIN-CONTAINING PROTEIN"/>
    <property type="match status" value="1"/>
</dbReference>
<evidence type="ECO:0000313" key="1">
    <source>
        <dbReference type="EMBL" id="CAH3045942.1"/>
    </source>
</evidence>
<dbReference type="SUPFAM" id="SSF56672">
    <property type="entry name" value="DNA/RNA polymerases"/>
    <property type="match status" value="1"/>
</dbReference>
<organism evidence="1 2">
    <name type="scientific">Porites lobata</name>
    <dbReference type="NCBI Taxonomy" id="104759"/>
    <lineage>
        <taxon>Eukaryota</taxon>
        <taxon>Metazoa</taxon>
        <taxon>Cnidaria</taxon>
        <taxon>Anthozoa</taxon>
        <taxon>Hexacorallia</taxon>
        <taxon>Scleractinia</taxon>
        <taxon>Fungiina</taxon>
        <taxon>Poritidae</taxon>
        <taxon>Porites</taxon>
    </lineage>
</organism>
<gene>
    <name evidence="1" type="ORF">PLOB_00008110</name>
</gene>
<dbReference type="PANTHER" id="PTHR33050:SF7">
    <property type="entry name" value="RIBONUCLEASE H"/>
    <property type="match status" value="1"/>
</dbReference>
<dbReference type="EMBL" id="CALNXK010000014">
    <property type="protein sequence ID" value="CAH3045942.1"/>
    <property type="molecule type" value="Genomic_DNA"/>
</dbReference>
<dbReference type="InterPro" id="IPR043502">
    <property type="entry name" value="DNA/RNA_pol_sf"/>
</dbReference>
<accession>A0ABN8NBJ0</accession>
<dbReference type="InterPro" id="IPR052055">
    <property type="entry name" value="Hepadnavirus_pol/RT"/>
</dbReference>
<dbReference type="Proteomes" id="UP001159405">
    <property type="component" value="Unassembled WGS sequence"/>
</dbReference>
<comment type="caution">
    <text evidence="1">The sequence shown here is derived from an EMBL/GenBank/DDBJ whole genome shotgun (WGS) entry which is preliminary data.</text>
</comment>
<protein>
    <submittedName>
        <fullName evidence="1">Uncharacterized protein</fullName>
    </submittedName>
</protein>
<reference evidence="1 2" key="1">
    <citation type="submission" date="2022-05" db="EMBL/GenBank/DDBJ databases">
        <authorList>
            <consortium name="Genoscope - CEA"/>
            <person name="William W."/>
        </authorList>
    </citation>
    <scope>NUCLEOTIDE SEQUENCE [LARGE SCALE GENOMIC DNA]</scope>
</reference>
<name>A0ABN8NBJ0_9CNID</name>
<sequence>MDEAEVVRIVESTVTKKNENLLASMKLLLDDSLNELKHSHADTADSHLKEIKKLKFDEPHRFKKRGNEDQYRFNLKVSDAIEEAKDACSACQFDKVHASLEKGEKLLTERQKHILLADKSDFGAPTGDPQNFQGVVNSIVSNSSSDCSDDDLLNSDRPDQAVKIRSLLNYEFTSGQYNSPSVRGRLSLCYDQWVKLGASGFILSVVRDGYKIPFVTFPPPKVIPNNHSAITHSHFVSEAICDLLRTKCVGILDHKPDIVNPLSVSIQSSGKKRLILDLRHVNLYVFKRKFRCEDVLVALQIFSQGFFLFNSIKAKINSLTVRADLTRYGFVINEEKSLWEHVQVITWLGTVFDAYQGFISVSERRVPKLKSSIDLLRKDDCKSFKVTDVASVVGQVILLTPCVGSVARIMTRALYTVVNQKQSWNSKAELTKEACHELTFWIDNVDCLNFRCPWLPFQPPARFVYSDASDYACSSFVENKHIKTFHQNWSAREGS</sequence>
<evidence type="ECO:0000313" key="2">
    <source>
        <dbReference type="Proteomes" id="UP001159405"/>
    </source>
</evidence>